<dbReference type="Proteomes" id="UP000054560">
    <property type="component" value="Unassembled WGS sequence"/>
</dbReference>
<dbReference type="GeneID" id="25904426"/>
<reference evidence="2 3" key="1">
    <citation type="submission" date="2011-02" db="EMBL/GenBank/DDBJ databases">
        <title>The Genome Sequence of Sphaeroforma arctica JP610.</title>
        <authorList>
            <consortium name="The Broad Institute Genome Sequencing Platform"/>
            <person name="Russ C."/>
            <person name="Cuomo C."/>
            <person name="Young S.K."/>
            <person name="Zeng Q."/>
            <person name="Gargeya S."/>
            <person name="Alvarado L."/>
            <person name="Berlin A."/>
            <person name="Chapman S.B."/>
            <person name="Chen Z."/>
            <person name="Freedman E."/>
            <person name="Gellesch M."/>
            <person name="Goldberg J."/>
            <person name="Griggs A."/>
            <person name="Gujja S."/>
            <person name="Heilman E."/>
            <person name="Heiman D."/>
            <person name="Howarth C."/>
            <person name="Mehta T."/>
            <person name="Neiman D."/>
            <person name="Pearson M."/>
            <person name="Roberts A."/>
            <person name="Saif S."/>
            <person name="Shea T."/>
            <person name="Shenoy N."/>
            <person name="Sisk P."/>
            <person name="Stolte C."/>
            <person name="Sykes S."/>
            <person name="White J."/>
            <person name="Yandava C."/>
            <person name="Burger G."/>
            <person name="Gray M.W."/>
            <person name="Holland P.W.H."/>
            <person name="King N."/>
            <person name="Lang F.B.F."/>
            <person name="Roger A.J."/>
            <person name="Ruiz-Trillo I."/>
            <person name="Haas B."/>
            <person name="Nusbaum C."/>
            <person name="Birren B."/>
        </authorList>
    </citation>
    <scope>NUCLEOTIDE SEQUENCE [LARGE SCALE GENOMIC DNA]</scope>
    <source>
        <strain evidence="2 3">JP610</strain>
    </source>
</reference>
<sequence>MIIDRLRPHAVDYLLKKFLNDMQNKTLNVEGRTERAQKTMKMLEERCRNSDKEPIHFQLLKVQRYQALMYYGQQVQVDALIKADIQPDGSEGHLSDIDTKFHTMTESNIRAASKLREQRKRHNAQATNHGQAQSRTTTTNKRHKPDNGVPNQTKPTGQTQEKKGAREKRACLYCKEMPAPHRFSLCPKKATNQAKQADEQVKKDVQIARLSITSGKVDGVTEGDEL</sequence>
<evidence type="ECO:0000313" key="3">
    <source>
        <dbReference type="Proteomes" id="UP000054560"/>
    </source>
</evidence>
<feature type="compositionally biased region" description="Polar residues" evidence="1">
    <location>
        <begin position="149"/>
        <end position="159"/>
    </location>
</feature>
<feature type="compositionally biased region" description="Polar residues" evidence="1">
    <location>
        <begin position="124"/>
        <end position="139"/>
    </location>
</feature>
<evidence type="ECO:0000256" key="1">
    <source>
        <dbReference type="SAM" id="MobiDB-lite"/>
    </source>
</evidence>
<protein>
    <submittedName>
        <fullName evidence="2">Uncharacterized protein</fullName>
    </submittedName>
</protein>
<dbReference type="EMBL" id="KQ241806">
    <property type="protein sequence ID" value="KNC83840.1"/>
    <property type="molecule type" value="Genomic_DNA"/>
</dbReference>
<keyword evidence="3" id="KW-1185">Reference proteome</keyword>
<accession>A0A0L0G459</accession>
<dbReference type="RefSeq" id="XP_014157742.1">
    <property type="nucleotide sequence ID" value="XM_014302267.1"/>
</dbReference>
<evidence type="ECO:0000313" key="2">
    <source>
        <dbReference type="EMBL" id="KNC83840.1"/>
    </source>
</evidence>
<organism evidence="2 3">
    <name type="scientific">Sphaeroforma arctica JP610</name>
    <dbReference type="NCBI Taxonomy" id="667725"/>
    <lineage>
        <taxon>Eukaryota</taxon>
        <taxon>Ichthyosporea</taxon>
        <taxon>Ichthyophonida</taxon>
        <taxon>Sphaeroforma</taxon>
    </lineage>
</organism>
<proteinExistence type="predicted"/>
<feature type="region of interest" description="Disordered" evidence="1">
    <location>
        <begin position="115"/>
        <end position="165"/>
    </location>
</feature>
<dbReference type="AlphaFoldDB" id="A0A0L0G459"/>
<name>A0A0L0G459_9EUKA</name>
<gene>
    <name evidence="2" type="ORF">SARC_03922</name>
</gene>